<dbReference type="InterPro" id="IPR004013">
    <property type="entry name" value="PHP_dom"/>
</dbReference>
<dbReference type="GO" id="GO:0004534">
    <property type="term" value="F:5'-3' RNA exonuclease activity"/>
    <property type="evidence" value="ECO:0007669"/>
    <property type="project" value="TreeGrafter"/>
</dbReference>
<dbReference type="EMBL" id="UINC01207554">
    <property type="protein sequence ID" value="SVE29681.1"/>
    <property type="molecule type" value="Genomic_DNA"/>
</dbReference>
<dbReference type="GO" id="GO:0035312">
    <property type="term" value="F:5'-3' DNA exonuclease activity"/>
    <property type="evidence" value="ECO:0007669"/>
    <property type="project" value="TreeGrafter"/>
</dbReference>
<sequence length="116" mass="12842">VPKIDLHCHTRFSPDSFTKPEELITRCVATKLDHIAITDHNTIEGAMEVKRLAPFEVIIGEEIKSLGGEIIGLFLEKAIPSGLTPLDTVKQIKQQGGLVSIPHPFDNFRQSVITKD</sequence>
<dbReference type="Pfam" id="PF02811">
    <property type="entry name" value="PHP"/>
    <property type="match status" value="1"/>
</dbReference>
<dbReference type="InterPro" id="IPR003141">
    <property type="entry name" value="Pol/His_phosphatase_N"/>
</dbReference>
<protein>
    <recommendedName>
        <fullName evidence="1">Polymerase/histidinol phosphatase N-terminal domain-containing protein</fullName>
    </recommendedName>
</protein>
<dbReference type="SMART" id="SM00481">
    <property type="entry name" value="POLIIIAc"/>
    <property type="match status" value="1"/>
</dbReference>
<accession>A0A383CBY9</accession>
<dbReference type="AlphaFoldDB" id="A0A383CBY9"/>
<dbReference type="InterPro" id="IPR052018">
    <property type="entry name" value="PHP_domain"/>
</dbReference>
<dbReference type="PANTHER" id="PTHR42924">
    <property type="entry name" value="EXONUCLEASE"/>
    <property type="match status" value="1"/>
</dbReference>
<dbReference type="PANTHER" id="PTHR42924:SF3">
    <property type="entry name" value="POLYMERASE_HISTIDINOL PHOSPHATASE N-TERMINAL DOMAIN-CONTAINING PROTEIN"/>
    <property type="match status" value="1"/>
</dbReference>
<dbReference type="CDD" id="cd07432">
    <property type="entry name" value="PHP_HisPPase"/>
    <property type="match status" value="1"/>
</dbReference>
<evidence type="ECO:0000313" key="2">
    <source>
        <dbReference type="EMBL" id="SVE29681.1"/>
    </source>
</evidence>
<name>A0A383CBY9_9ZZZZ</name>
<reference evidence="2" key="1">
    <citation type="submission" date="2018-05" db="EMBL/GenBank/DDBJ databases">
        <authorList>
            <person name="Lanie J.A."/>
            <person name="Ng W.-L."/>
            <person name="Kazmierczak K.M."/>
            <person name="Andrzejewski T.M."/>
            <person name="Davidsen T.M."/>
            <person name="Wayne K.J."/>
            <person name="Tettelin H."/>
            <person name="Glass J.I."/>
            <person name="Rusch D."/>
            <person name="Podicherti R."/>
            <person name="Tsui H.-C.T."/>
            <person name="Winkler M.E."/>
        </authorList>
    </citation>
    <scope>NUCLEOTIDE SEQUENCE</scope>
</reference>
<dbReference type="SUPFAM" id="SSF89550">
    <property type="entry name" value="PHP domain-like"/>
    <property type="match status" value="1"/>
</dbReference>
<organism evidence="2">
    <name type="scientific">marine metagenome</name>
    <dbReference type="NCBI Taxonomy" id="408172"/>
    <lineage>
        <taxon>unclassified sequences</taxon>
        <taxon>metagenomes</taxon>
        <taxon>ecological metagenomes</taxon>
    </lineage>
</organism>
<gene>
    <name evidence="2" type="ORF">METZ01_LOCUS482535</name>
</gene>
<dbReference type="InterPro" id="IPR016195">
    <property type="entry name" value="Pol/histidinol_Pase-like"/>
</dbReference>
<evidence type="ECO:0000259" key="1">
    <source>
        <dbReference type="SMART" id="SM00481"/>
    </source>
</evidence>
<dbReference type="Gene3D" id="3.20.20.140">
    <property type="entry name" value="Metal-dependent hydrolases"/>
    <property type="match status" value="1"/>
</dbReference>
<feature type="non-terminal residue" evidence="2">
    <location>
        <position position="116"/>
    </location>
</feature>
<feature type="domain" description="Polymerase/histidinol phosphatase N-terminal" evidence="1">
    <location>
        <begin position="4"/>
        <end position="67"/>
    </location>
</feature>
<proteinExistence type="predicted"/>
<feature type="non-terminal residue" evidence="2">
    <location>
        <position position="1"/>
    </location>
</feature>